<protein>
    <submittedName>
        <fullName evidence="6">D-2-hydroxyacid dehydrogenase</fullName>
    </submittedName>
</protein>
<evidence type="ECO:0000256" key="3">
    <source>
        <dbReference type="ARBA" id="ARBA00023027"/>
    </source>
</evidence>
<dbReference type="SUPFAM" id="SSF51735">
    <property type="entry name" value="NAD(P)-binding Rossmann-fold domains"/>
    <property type="match status" value="1"/>
</dbReference>
<evidence type="ECO:0000313" key="6">
    <source>
        <dbReference type="EMBL" id="MFD1735225.1"/>
    </source>
</evidence>
<evidence type="ECO:0000259" key="5">
    <source>
        <dbReference type="SMART" id="SM00997"/>
    </source>
</evidence>
<comment type="similarity">
    <text evidence="1 4">Belongs to the D-isomer specific 2-hydroxyacid dehydrogenase family.</text>
</comment>
<evidence type="ECO:0000256" key="4">
    <source>
        <dbReference type="RuleBase" id="RU003719"/>
    </source>
</evidence>
<dbReference type="InterPro" id="IPR006140">
    <property type="entry name" value="D-isomer_DH_NAD-bd"/>
</dbReference>
<dbReference type="InterPro" id="IPR036291">
    <property type="entry name" value="NAD(P)-bd_dom_sf"/>
</dbReference>
<dbReference type="PANTHER" id="PTHR43333">
    <property type="entry name" value="2-HACID_DH_C DOMAIN-CONTAINING PROTEIN"/>
    <property type="match status" value="1"/>
</dbReference>
<dbReference type="RefSeq" id="WP_377926328.1">
    <property type="nucleotide sequence ID" value="NZ_JBHUEM010000002.1"/>
</dbReference>
<comment type="caution">
    <text evidence="6">The sequence shown here is derived from an EMBL/GenBank/DDBJ whole genome shotgun (WGS) entry which is preliminary data.</text>
</comment>
<keyword evidence="3" id="KW-0520">NAD</keyword>
<feature type="domain" description="S-adenosyl-L-homocysteine hydrolase NAD binding" evidence="5">
    <location>
        <begin position="134"/>
        <end position="250"/>
    </location>
</feature>
<dbReference type="EMBL" id="JBHUEM010000002">
    <property type="protein sequence ID" value="MFD1735225.1"/>
    <property type="molecule type" value="Genomic_DNA"/>
</dbReference>
<dbReference type="Pfam" id="PF02826">
    <property type="entry name" value="2-Hacid_dh_C"/>
    <property type="match status" value="1"/>
</dbReference>
<dbReference type="SMART" id="SM00997">
    <property type="entry name" value="AdoHcyase_NAD"/>
    <property type="match status" value="1"/>
</dbReference>
<reference evidence="7" key="1">
    <citation type="journal article" date="2019" name="Int. J. Syst. Evol. Microbiol.">
        <title>The Global Catalogue of Microorganisms (GCM) 10K type strain sequencing project: providing services to taxonomists for standard genome sequencing and annotation.</title>
        <authorList>
            <consortium name="The Broad Institute Genomics Platform"/>
            <consortium name="The Broad Institute Genome Sequencing Center for Infectious Disease"/>
            <person name="Wu L."/>
            <person name="Ma J."/>
        </authorList>
    </citation>
    <scope>NUCLEOTIDE SEQUENCE [LARGE SCALE GENOMIC DNA]</scope>
    <source>
        <strain evidence="7">CCUG 49339</strain>
    </source>
</reference>
<dbReference type="Pfam" id="PF00389">
    <property type="entry name" value="2-Hacid_dh"/>
    <property type="match status" value="1"/>
</dbReference>
<dbReference type="InterPro" id="IPR015878">
    <property type="entry name" value="Ado_hCys_hydrolase_NAD-bd"/>
</dbReference>
<dbReference type="InterPro" id="IPR006139">
    <property type="entry name" value="D-isomer_2_OHA_DH_cat_dom"/>
</dbReference>
<name>A0ABW4LJ54_9BACI</name>
<keyword evidence="2 4" id="KW-0560">Oxidoreductase</keyword>
<accession>A0ABW4LJ54</accession>
<dbReference type="Gene3D" id="3.40.50.720">
    <property type="entry name" value="NAD(P)-binding Rossmann-like Domain"/>
    <property type="match status" value="2"/>
</dbReference>
<proteinExistence type="inferred from homology"/>
<dbReference type="SUPFAM" id="SSF52283">
    <property type="entry name" value="Formate/glycerate dehydrogenase catalytic domain-like"/>
    <property type="match status" value="1"/>
</dbReference>
<sequence length="316" mass="35973">MKIITSLRVKTEKQEALKKRFREATFHFYSSMEEAKTRLADADILVTYGEDVTEDLIQSTRQLKWIMVMSAGIDRMPFQAIQEKNIMVTNVRGIHKIPMAEYTLGMILQVSKQAKQLHKQEMDAVWNRSIRMSELYGKTVMIIGIGAIGGQIAKLCKAFGMRVIGINRSGSPASEVDVVCKMEVMAELLPDVDFVVSVLPSTKETRHSLTKEHFVQMKDSAVFINIGRGDVVREDIIIEVMQNNLISHAVLDVFETEPLAQTSPLWKMENVTVTPHISSITANYLPRAFEIFEENLKRFLKKETNYINLIDVNRGY</sequence>
<dbReference type="PANTHER" id="PTHR43333:SF1">
    <property type="entry name" value="D-ISOMER SPECIFIC 2-HYDROXYACID DEHYDROGENASE NAD-BINDING DOMAIN-CONTAINING PROTEIN"/>
    <property type="match status" value="1"/>
</dbReference>
<organism evidence="6 7">
    <name type="scientific">Bacillus salitolerans</name>
    <dbReference type="NCBI Taxonomy" id="1437434"/>
    <lineage>
        <taxon>Bacteria</taxon>
        <taxon>Bacillati</taxon>
        <taxon>Bacillota</taxon>
        <taxon>Bacilli</taxon>
        <taxon>Bacillales</taxon>
        <taxon>Bacillaceae</taxon>
        <taxon>Bacillus</taxon>
    </lineage>
</organism>
<keyword evidence="7" id="KW-1185">Reference proteome</keyword>
<dbReference type="CDD" id="cd05300">
    <property type="entry name" value="2-Hacid_dh_1"/>
    <property type="match status" value="1"/>
</dbReference>
<evidence type="ECO:0000313" key="7">
    <source>
        <dbReference type="Proteomes" id="UP001597214"/>
    </source>
</evidence>
<gene>
    <name evidence="6" type="ORF">ACFSCX_01480</name>
</gene>
<evidence type="ECO:0000256" key="2">
    <source>
        <dbReference type="ARBA" id="ARBA00023002"/>
    </source>
</evidence>
<dbReference type="Proteomes" id="UP001597214">
    <property type="component" value="Unassembled WGS sequence"/>
</dbReference>
<evidence type="ECO:0000256" key="1">
    <source>
        <dbReference type="ARBA" id="ARBA00005854"/>
    </source>
</evidence>